<dbReference type="InterPro" id="IPR042095">
    <property type="entry name" value="SUMF_sf"/>
</dbReference>
<dbReference type="InterPro" id="IPR005532">
    <property type="entry name" value="SUMF_dom"/>
</dbReference>
<dbReference type="OrthoDB" id="9768004at2"/>
<name>A0A2W1N411_9FLAO</name>
<dbReference type="Pfam" id="PF03781">
    <property type="entry name" value="FGE-sulfatase"/>
    <property type="match status" value="1"/>
</dbReference>
<dbReference type="Gene3D" id="3.90.1580.10">
    <property type="entry name" value="paralog of FGE (formylglycine-generating enzyme)"/>
    <property type="match status" value="1"/>
</dbReference>
<dbReference type="SUPFAM" id="SSF56436">
    <property type="entry name" value="C-type lectin-like"/>
    <property type="match status" value="1"/>
</dbReference>
<dbReference type="InterPro" id="IPR016187">
    <property type="entry name" value="CTDL_fold"/>
</dbReference>
<dbReference type="AlphaFoldDB" id="A0A2W1N411"/>
<protein>
    <recommendedName>
        <fullName evidence="1">Sulfatase-modifying factor enzyme-like domain-containing protein</fullName>
    </recommendedName>
</protein>
<dbReference type="Proteomes" id="UP000249248">
    <property type="component" value="Unassembled WGS sequence"/>
</dbReference>
<organism evidence="2 3">
    <name type="scientific">Putridiphycobacter roseus</name>
    <dbReference type="NCBI Taxonomy" id="2219161"/>
    <lineage>
        <taxon>Bacteria</taxon>
        <taxon>Pseudomonadati</taxon>
        <taxon>Bacteroidota</taxon>
        <taxon>Flavobacteriia</taxon>
        <taxon>Flavobacteriales</taxon>
        <taxon>Crocinitomicaceae</taxon>
        <taxon>Putridiphycobacter</taxon>
    </lineage>
</organism>
<feature type="domain" description="Sulfatase-modifying factor enzyme-like" evidence="1">
    <location>
        <begin position="23"/>
        <end position="124"/>
    </location>
</feature>
<keyword evidence="3" id="KW-1185">Reference proteome</keyword>
<dbReference type="EMBL" id="QKSB01000002">
    <property type="protein sequence ID" value="PZE17791.1"/>
    <property type="molecule type" value="Genomic_DNA"/>
</dbReference>
<evidence type="ECO:0000313" key="2">
    <source>
        <dbReference type="EMBL" id="PZE17791.1"/>
    </source>
</evidence>
<sequence>MHTSKYFFVTFIFSLLFISTTLKNKQKNNPPPGTLQISNNLFIDKTEITNFSWLEFMHWTQKIFGKNAQEYHFILPDTTVWLDLDSIYHNYTSTYLRSPKYRNYPVVGVTYLQALSYSLWRSDRVMEFTLIKNKIIKPNKSTAADSTFSITKYFNGNYLGMTPDPRFMSYPKYSLPTPQQYKIIQEKSDSINQKNLALCKPKTIKKAPSLNCLCPLHQMAISESEMEKNETFVRNSNGDLCKDFFIAHLKSNVSELTFIHGILYGYNFEKSCENRSNLLWRSSQLKSATIGFRNVCSYQTWHTKQP</sequence>
<comment type="caution">
    <text evidence="2">The sequence shown here is derived from an EMBL/GenBank/DDBJ whole genome shotgun (WGS) entry which is preliminary data.</text>
</comment>
<accession>A0A2W1N411</accession>
<evidence type="ECO:0000313" key="3">
    <source>
        <dbReference type="Proteomes" id="UP000249248"/>
    </source>
</evidence>
<evidence type="ECO:0000259" key="1">
    <source>
        <dbReference type="Pfam" id="PF03781"/>
    </source>
</evidence>
<dbReference type="RefSeq" id="WP_111061942.1">
    <property type="nucleotide sequence ID" value="NZ_JBHUCU010000002.1"/>
</dbReference>
<reference evidence="2 3" key="1">
    <citation type="submission" date="2018-06" db="EMBL/GenBank/DDBJ databases">
        <title>The draft genome sequence of Crocinitomix sp. SM1701.</title>
        <authorList>
            <person name="Zhang X."/>
        </authorList>
    </citation>
    <scope>NUCLEOTIDE SEQUENCE [LARGE SCALE GENOMIC DNA]</scope>
    <source>
        <strain evidence="2 3">SM1701</strain>
    </source>
</reference>
<gene>
    <name evidence="2" type="ORF">DNU06_04005</name>
</gene>
<proteinExistence type="predicted"/>